<reference evidence="3" key="1">
    <citation type="submission" date="2024-02" db="UniProtKB">
        <authorList>
            <consortium name="WormBaseParasite"/>
        </authorList>
    </citation>
    <scope>IDENTIFICATION</scope>
</reference>
<proteinExistence type="predicted"/>
<accession>A0AAF3FPC7</accession>
<evidence type="ECO:0000313" key="2">
    <source>
        <dbReference type="Proteomes" id="UP000887575"/>
    </source>
</evidence>
<evidence type="ECO:0000313" key="3">
    <source>
        <dbReference type="WBParaSite" id="MBELARI_LOCUS8835"/>
    </source>
</evidence>
<organism evidence="2 3">
    <name type="scientific">Mesorhabditis belari</name>
    <dbReference type="NCBI Taxonomy" id="2138241"/>
    <lineage>
        <taxon>Eukaryota</taxon>
        <taxon>Metazoa</taxon>
        <taxon>Ecdysozoa</taxon>
        <taxon>Nematoda</taxon>
        <taxon>Chromadorea</taxon>
        <taxon>Rhabditida</taxon>
        <taxon>Rhabditina</taxon>
        <taxon>Rhabditomorpha</taxon>
        <taxon>Rhabditoidea</taxon>
        <taxon>Rhabditidae</taxon>
        <taxon>Mesorhabditinae</taxon>
        <taxon>Mesorhabditis</taxon>
    </lineage>
</organism>
<protein>
    <submittedName>
        <fullName evidence="3">Uncharacterized protein</fullName>
    </submittedName>
</protein>
<keyword evidence="2" id="KW-1185">Reference proteome</keyword>
<dbReference type="WBParaSite" id="MBELARI_LOCUS8835">
    <property type="protein sequence ID" value="MBELARI_LOCUS8835"/>
    <property type="gene ID" value="MBELARI_LOCUS8835"/>
</dbReference>
<feature type="region of interest" description="Disordered" evidence="1">
    <location>
        <begin position="80"/>
        <end position="123"/>
    </location>
</feature>
<sequence>MPIFGETMKRIFGATPSPVPEAREMVLIKLMSEDYANECKLRSEYDTCPTCLPFKPALPRCSSRAVGFASVVEQQLGGQFPGVENRALQSEGRPRQDESRPESHDNTLENRFMGQEATARSQI</sequence>
<dbReference type="Proteomes" id="UP000887575">
    <property type="component" value="Unassembled WGS sequence"/>
</dbReference>
<name>A0AAF3FPC7_9BILA</name>
<dbReference type="AlphaFoldDB" id="A0AAF3FPC7"/>
<evidence type="ECO:0000256" key="1">
    <source>
        <dbReference type="SAM" id="MobiDB-lite"/>
    </source>
</evidence>
<feature type="compositionally biased region" description="Basic and acidic residues" evidence="1">
    <location>
        <begin position="92"/>
        <end position="108"/>
    </location>
</feature>